<organism evidence="2 3">
    <name type="scientific">Piedraia hortae CBS 480.64</name>
    <dbReference type="NCBI Taxonomy" id="1314780"/>
    <lineage>
        <taxon>Eukaryota</taxon>
        <taxon>Fungi</taxon>
        <taxon>Dikarya</taxon>
        <taxon>Ascomycota</taxon>
        <taxon>Pezizomycotina</taxon>
        <taxon>Dothideomycetes</taxon>
        <taxon>Dothideomycetidae</taxon>
        <taxon>Capnodiales</taxon>
        <taxon>Piedraiaceae</taxon>
        <taxon>Piedraia</taxon>
    </lineage>
</organism>
<feature type="compositionally biased region" description="Basic and acidic residues" evidence="1">
    <location>
        <begin position="109"/>
        <end position="122"/>
    </location>
</feature>
<dbReference type="OrthoDB" id="5563016at2759"/>
<proteinExistence type="predicted"/>
<dbReference type="PANTHER" id="PTHR12751">
    <property type="entry name" value="PHOSPHATASE AND ACTIN REGULATOR PHACTR"/>
    <property type="match status" value="1"/>
</dbReference>
<keyword evidence="3" id="KW-1185">Reference proteome</keyword>
<evidence type="ECO:0000313" key="3">
    <source>
        <dbReference type="Proteomes" id="UP000799421"/>
    </source>
</evidence>
<dbReference type="PANTHER" id="PTHR12751:SF18">
    <property type="entry name" value="PHOSPHATASE AND ACTIN REGULATOR 1"/>
    <property type="match status" value="1"/>
</dbReference>
<evidence type="ECO:0000256" key="1">
    <source>
        <dbReference type="SAM" id="MobiDB-lite"/>
    </source>
</evidence>
<feature type="compositionally biased region" description="Polar residues" evidence="1">
    <location>
        <begin position="22"/>
        <end position="41"/>
    </location>
</feature>
<accession>A0A6A7BZ37</accession>
<evidence type="ECO:0000313" key="2">
    <source>
        <dbReference type="EMBL" id="KAF2860247.1"/>
    </source>
</evidence>
<dbReference type="AlphaFoldDB" id="A0A6A7BZ37"/>
<name>A0A6A7BZ37_9PEZI</name>
<feature type="compositionally biased region" description="Polar residues" evidence="1">
    <location>
        <begin position="48"/>
        <end position="66"/>
    </location>
</feature>
<feature type="compositionally biased region" description="Basic and acidic residues" evidence="1">
    <location>
        <begin position="150"/>
        <end position="161"/>
    </location>
</feature>
<dbReference type="GO" id="GO:0030036">
    <property type="term" value="P:actin cytoskeleton organization"/>
    <property type="evidence" value="ECO:0007669"/>
    <property type="project" value="TreeGrafter"/>
</dbReference>
<protein>
    <recommendedName>
        <fullName evidence="4">Protein BNI4</fullName>
    </recommendedName>
</protein>
<evidence type="ECO:0008006" key="4">
    <source>
        <dbReference type="Google" id="ProtNLM"/>
    </source>
</evidence>
<feature type="compositionally biased region" description="Polar residues" evidence="1">
    <location>
        <begin position="78"/>
        <end position="91"/>
    </location>
</feature>
<feature type="region of interest" description="Disordered" evidence="1">
    <location>
        <begin position="402"/>
        <end position="428"/>
    </location>
</feature>
<feature type="region of interest" description="Disordered" evidence="1">
    <location>
        <begin position="1"/>
        <end position="252"/>
    </location>
</feature>
<gene>
    <name evidence="2" type="ORF">K470DRAFT_258210</name>
</gene>
<dbReference type="EMBL" id="MU005984">
    <property type="protein sequence ID" value="KAF2860247.1"/>
    <property type="molecule type" value="Genomic_DNA"/>
</dbReference>
<dbReference type="Proteomes" id="UP000799421">
    <property type="component" value="Unassembled WGS sequence"/>
</dbReference>
<feature type="region of interest" description="Disordered" evidence="1">
    <location>
        <begin position="448"/>
        <end position="481"/>
    </location>
</feature>
<dbReference type="GO" id="GO:0003779">
    <property type="term" value="F:actin binding"/>
    <property type="evidence" value="ECO:0007669"/>
    <property type="project" value="TreeGrafter"/>
</dbReference>
<reference evidence="2" key="1">
    <citation type="journal article" date="2020" name="Stud. Mycol.">
        <title>101 Dothideomycetes genomes: a test case for predicting lifestyles and emergence of pathogens.</title>
        <authorList>
            <person name="Haridas S."/>
            <person name="Albert R."/>
            <person name="Binder M."/>
            <person name="Bloem J."/>
            <person name="Labutti K."/>
            <person name="Salamov A."/>
            <person name="Andreopoulos B."/>
            <person name="Baker S."/>
            <person name="Barry K."/>
            <person name="Bills G."/>
            <person name="Bluhm B."/>
            <person name="Cannon C."/>
            <person name="Castanera R."/>
            <person name="Culley D."/>
            <person name="Daum C."/>
            <person name="Ezra D."/>
            <person name="Gonzalez J."/>
            <person name="Henrissat B."/>
            <person name="Kuo A."/>
            <person name="Liang C."/>
            <person name="Lipzen A."/>
            <person name="Lutzoni F."/>
            <person name="Magnuson J."/>
            <person name="Mondo S."/>
            <person name="Nolan M."/>
            <person name="Ohm R."/>
            <person name="Pangilinan J."/>
            <person name="Park H.-J."/>
            <person name="Ramirez L."/>
            <person name="Alfaro M."/>
            <person name="Sun H."/>
            <person name="Tritt A."/>
            <person name="Yoshinaga Y."/>
            <person name="Zwiers L.-H."/>
            <person name="Turgeon B."/>
            <person name="Goodwin S."/>
            <person name="Spatafora J."/>
            <person name="Crous P."/>
            <person name="Grigoriev I."/>
        </authorList>
    </citation>
    <scope>NUCLEOTIDE SEQUENCE</scope>
    <source>
        <strain evidence="2">CBS 480.64</strain>
    </source>
</reference>
<sequence length="576" mass="61444">MADVLTATVQSSGPMTMVRPSSADTLSQYSQPSRGASNSQPPVKPYAFQSTPQLRQETRKSTSFTEGSPVPSAKDESATVSRPETLINLSPQLPDLSFAPFDVQQPKASPDRYRRPPPKRADSSSPTPNASMPPPLTDPVVARPSSADTALERRKEHDSTKRYRRGTPTSSSRASLATDDTAPVSAHEAGIAVPPRGYSDPNRRLASSPLSRAAVQPDNAQPTSLPARTYASVAAGRQPTSTAEPAHGRGVKSRLRRAFSLSGNAQLRQANEAPSTITGEADDELDAEQQEIARRQEAAGIGAGIYSGQGGFAGSMDNLSISSTASSASMMLRKMGRGAKKSARSIKGLFRPKSVIGVPAADGPAQLGAVQPSAAQVSRVTVEAERAQVNVNADVADRTGGVTGFPRLESNSLERSSNEEPHVRRSIVGGDRDRLEVLTAVRKGILKRSTTSSPAGSPVIQPADAESPGLSVPGTPTGMQRRSVSFNGDYFSARLQATVSMRSMPGTPCGSGRSISFSPRIQFHDVWSSSEYDRRGEIATCNRLTPTLAQQIKEELNTFKMEMEVHEMSKPHTHFF</sequence>